<proteinExistence type="predicted"/>
<gene>
    <name evidence="1" type="ORF">E4582_01860</name>
</gene>
<comment type="caution">
    <text evidence="1">The sequence shown here is derived from an EMBL/GenBank/DDBJ whole genome shotgun (WGS) entry which is preliminary data.</text>
</comment>
<evidence type="ECO:0000313" key="1">
    <source>
        <dbReference type="EMBL" id="TKS53640.1"/>
    </source>
</evidence>
<dbReference type="OrthoDB" id="6023584at2"/>
<dbReference type="EMBL" id="SPUH01000001">
    <property type="protein sequence ID" value="TKS53640.1"/>
    <property type="molecule type" value="Genomic_DNA"/>
</dbReference>
<dbReference type="AlphaFoldDB" id="A0A4Z1R2A4"/>
<keyword evidence="2" id="KW-1185">Reference proteome</keyword>
<evidence type="ECO:0000313" key="2">
    <source>
        <dbReference type="Proteomes" id="UP000298681"/>
    </source>
</evidence>
<reference evidence="1 2" key="1">
    <citation type="submission" date="2019-01" db="EMBL/GenBank/DDBJ databases">
        <authorList>
            <person name="Zhang S."/>
        </authorList>
    </citation>
    <scope>NUCLEOTIDE SEQUENCE [LARGE SCALE GENOMIC DNA]</scope>
    <source>
        <strain evidence="1 2">1626</strain>
    </source>
</reference>
<sequence>MTRTTRRPRRVAAAILFSTLFAPLAHAQQGDECPRLPGDAELSWTQRSSEAFLICRAIGADGREAFGLYLAGNSPFQPARANREERGMVAGQEIRWYRGEVAADPSTLVRETLVELDNGQVMHVWLHARNAEQLQYNQRLVESLRFEEARFTAK</sequence>
<dbReference type="Proteomes" id="UP000298681">
    <property type="component" value="Unassembled WGS sequence"/>
</dbReference>
<name>A0A4Z1R2A4_9GAMM</name>
<dbReference type="RefSeq" id="WP_134673025.1">
    <property type="nucleotide sequence ID" value="NZ_CP039383.2"/>
</dbReference>
<accession>A0A4Z1R2A4</accession>
<protein>
    <submittedName>
        <fullName evidence="1">Uncharacterized protein</fullName>
    </submittedName>
</protein>
<organism evidence="1 2">
    <name type="scientific">Luteimonas yindakuii</name>
    <dbReference type="NCBI Taxonomy" id="2565782"/>
    <lineage>
        <taxon>Bacteria</taxon>
        <taxon>Pseudomonadati</taxon>
        <taxon>Pseudomonadota</taxon>
        <taxon>Gammaproteobacteria</taxon>
        <taxon>Lysobacterales</taxon>
        <taxon>Lysobacteraceae</taxon>
        <taxon>Luteimonas</taxon>
    </lineage>
</organism>